<dbReference type="KEGG" id="agv:OJF2_27220"/>
<dbReference type="InterPro" id="IPR001482">
    <property type="entry name" value="T2SS/T4SS_dom"/>
</dbReference>
<dbReference type="AlphaFoldDB" id="A0A5B9W1P9"/>
<protein>
    <submittedName>
        <fullName evidence="3">Twitching mobility protein</fullName>
    </submittedName>
</protein>
<dbReference type="SUPFAM" id="SSF52540">
    <property type="entry name" value="P-loop containing nucleoside triphosphate hydrolases"/>
    <property type="match status" value="1"/>
</dbReference>
<keyword evidence="4" id="KW-1185">Reference proteome</keyword>
<dbReference type="InterPro" id="IPR050921">
    <property type="entry name" value="T4SS_GSP_E_ATPase"/>
</dbReference>
<name>A0A5B9W1P9_9BACT</name>
<dbReference type="Gene3D" id="3.40.50.300">
    <property type="entry name" value="P-loop containing nucleotide triphosphate hydrolases"/>
    <property type="match status" value="1"/>
</dbReference>
<dbReference type="PANTHER" id="PTHR30486:SF12">
    <property type="entry name" value="TYPE IV PILUS ATPASE PILU"/>
    <property type="match status" value="1"/>
</dbReference>
<dbReference type="InterPro" id="IPR027417">
    <property type="entry name" value="P-loop_NTPase"/>
</dbReference>
<sequence>MNFEELIKFAVEQGASDIHLQSGSPPQVRIAGLIRNVAGADVDADALRQFAASLAPPAMAEDLDAALVRGARFSRNVEGLGRFRCSLYRQRGQPGLVLHQIPSRIPTFAELNLPPVLQEIAQARRGITIVTGPSNSGKSSTLAAIVDQISETSYAKVVTIEDPIEAIYPRKKALVTQQEIGADVGSISQGIEQAMAQDADVIVAGEVRDVATVRALLHAAETGHQVLATMSNPTAVLALERLISLMPVEEKRLVAAQLAEVVVAVLAQKLAATKDGKRRAAVEVLRGGQYAARCILESRWADLTSYLGSRQSGMQQLEQHLLELYQAGVISGTEAMKQATNPEVVAEGLRVMKRAAAG</sequence>
<evidence type="ECO:0000259" key="2">
    <source>
        <dbReference type="Pfam" id="PF00437"/>
    </source>
</evidence>
<evidence type="ECO:0000313" key="4">
    <source>
        <dbReference type="Proteomes" id="UP000324233"/>
    </source>
</evidence>
<feature type="domain" description="Bacterial type II secretion system protein E" evidence="2">
    <location>
        <begin position="10"/>
        <end position="276"/>
    </location>
</feature>
<accession>A0A5B9W1P9</accession>
<evidence type="ECO:0000256" key="1">
    <source>
        <dbReference type="ARBA" id="ARBA00006611"/>
    </source>
</evidence>
<dbReference type="Gene3D" id="3.30.450.90">
    <property type="match status" value="1"/>
</dbReference>
<proteinExistence type="inferred from homology"/>
<dbReference type="GO" id="GO:0016887">
    <property type="term" value="F:ATP hydrolysis activity"/>
    <property type="evidence" value="ECO:0007669"/>
    <property type="project" value="InterPro"/>
</dbReference>
<organism evidence="3 4">
    <name type="scientific">Aquisphaera giovannonii</name>
    <dbReference type="NCBI Taxonomy" id="406548"/>
    <lineage>
        <taxon>Bacteria</taxon>
        <taxon>Pseudomonadati</taxon>
        <taxon>Planctomycetota</taxon>
        <taxon>Planctomycetia</taxon>
        <taxon>Isosphaerales</taxon>
        <taxon>Isosphaeraceae</taxon>
        <taxon>Aquisphaera</taxon>
    </lineage>
</organism>
<gene>
    <name evidence="3" type="primary">pilT_1</name>
    <name evidence="3" type="ORF">OJF2_27220</name>
</gene>
<reference evidence="3 4" key="1">
    <citation type="submission" date="2019-08" db="EMBL/GenBank/DDBJ databases">
        <title>Deep-cultivation of Planctomycetes and their phenomic and genomic characterization uncovers novel biology.</title>
        <authorList>
            <person name="Wiegand S."/>
            <person name="Jogler M."/>
            <person name="Boedeker C."/>
            <person name="Pinto D."/>
            <person name="Vollmers J."/>
            <person name="Rivas-Marin E."/>
            <person name="Kohn T."/>
            <person name="Peeters S.H."/>
            <person name="Heuer A."/>
            <person name="Rast P."/>
            <person name="Oberbeckmann S."/>
            <person name="Bunk B."/>
            <person name="Jeske O."/>
            <person name="Meyerdierks A."/>
            <person name="Storesund J.E."/>
            <person name="Kallscheuer N."/>
            <person name="Luecker S."/>
            <person name="Lage O.M."/>
            <person name="Pohl T."/>
            <person name="Merkel B.J."/>
            <person name="Hornburger P."/>
            <person name="Mueller R.-W."/>
            <person name="Bruemmer F."/>
            <person name="Labrenz M."/>
            <person name="Spormann A.M."/>
            <person name="Op den Camp H."/>
            <person name="Overmann J."/>
            <person name="Amann R."/>
            <person name="Jetten M.S.M."/>
            <person name="Mascher T."/>
            <person name="Medema M.H."/>
            <person name="Devos D.P."/>
            <person name="Kaster A.-K."/>
            <person name="Ovreas L."/>
            <person name="Rohde M."/>
            <person name="Galperin M.Y."/>
            <person name="Jogler C."/>
        </authorList>
    </citation>
    <scope>NUCLEOTIDE SEQUENCE [LARGE SCALE GENOMIC DNA]</scope>
    <source>
        <strain evidence="3 4">OJF2</strain>
    </source>
</reference>
<dbReference type="Pfam" id="PF00437">
    <property type="entry name" value="T2SSE"/>
    <property type="match status" value="1"/>
</dbReference>
<comment type="similarity">
    <text evidence="1">Belongs to the GSP E family.</text>
</comment>
<dbReference type="EMBL" id="CP042997">
    <property type="protein sequence ID" value="QEH34187.1"/>
    <property type="molecule type" value="Genomic_DNA"/>
</dbReference>
<dbReference type="Proteomes" id="UP000324233">
    <property type="component" value="Chromosome"/>
</dbReference>
<evidence type="ECO:0000313" key="3">
    <source>
        <dbReference type="EMBL" id="QEH34187.1"/>
    </source>
</evidence>
<dbReference type="PANTHER" id="PTHR30486">
    <property type="entry name" value="TWITCHING MOTILITY PROTEIN PILT"/>
    <property type="match status" value="1"/>
</dbReference>
<dbReference type="RefSeq" id="WP_168221765.1">
    <property type="nucleotide sequence ID" value="NZ_CP042997.1"/>
</dbReference>